<sequence>MSNPQTDSNSRGLTAGSLGWLSIFFLAALMMASGLLFAKSDASANKLIEYLVQEKNNLSLALNEVKLQQNPASYEEYLRFMRENKAMAILNQAKIISFDNFLTNQNKQQQDYIVRLKRLQQKPVSDISSQERISQLNTLSDINKKTIQLINENLSLASKYQEALTVQNQQLELWKSKDLMHGQLEKLRTQDDKLKASLDNYYEYSIKIQEESKAHLSTSPNFNLEAKLLLNNQVINLTQHKIAEIDLQKKLVKADYLLQKSPDIRTLQAVTETYKDAINQLLEMEQSLKKMMTMLSDEQQQVTDANVKRQFTSLLRIVKSRLEGITIQQQTLQEDLENHEQELKKQLSVRQSLSEYRFDSWPVIIEQISHIPSQLYSYVKSLVLKVKDNYLWQDLLPAMFVWLSLGLVVLIAFGMHKILKRLTSNKERSRLAGHLYGAALTLIGRNITHLSIATALILSLYLNHVAFANYQLLVNLIVVWLTFRVLIQIASLALFERVSDSTGYDVSLFYRLKWLFLAGGWTTALMVISDELPLSSLLQDIFSRLFMLFLVLVSFVLWQSRDVIAHLLHPLLKTKKRYFRNAVMLLAVLIPLTLFTTAIIGLIGYINLAWTMSRYQVQILLIISGYVLLRGLFIDALELVCEWMISSSSNGWLWIEVVLKPLDKILRVFLFTASLYVLFQLFGWHWDSAVMIGLRDFAEYPLVNMSGIYITVLSIIEFLILSSVFVWASKWTRELSYRRLYRDARDAGIRNSLSVFTQYAVILIGGFISLRVLGLDFSGMSMVIGGLAVGLGFGLRDFASNIVGGLMLLIERPVREGDLITIGTHEGRVAHIGIRSMRVSSWDNTEVLVPNAETFNKPFTNWTHQDSIVRTVVPIKVSRADDPAMIQQLILDVLAIIPEIVADPPAQVFLKQIDDALIEFEVRYFINVQIHTRFEVRSKVLFAIMAQFKAAGVKPPIPPISIELKEDQHEPVIAKKITEQ</sequence>
<dbReference type="GO" id="GO:0005886">
    <property type="term" value="C:plasma membrane"/>
    <property type="evidence" value="ECO:0007669"/>
    <property type="project" value="UniProtKB-SubCell"/>
</dbReference>
<dbReference type="InterPro" id="IPR052702">
    <property type="entry name" value="MscS-like_channel"/>
</dbReference>
<dbReference type="eggNOG" id="COG3264">
    <property type="taxonomic scope" value="Bacteria"/>
</dbReference>
<dbReference type="Gene3D" id="2.30.30.60">
    <property type="match status" value="1"/>
</dbReference>
<evidence type="ECO:0000256" key="6">
    <source>
        <dbReference type="ARBA" id="ARBA00023136"/>
    </source>
</evidence>
<feature type="transmembrane region" description="Helical" evidence="8">
    <location>
        <begin position="706"/>
        <end position="728"/>
    </location>
</feature>
<evidence type="ECO:0000256" key="1">
    <source>
        <dbReference type="ARBA" id="ARBA00004651"/>
    </source>
</evidence>
<dbReference type="InterPro" id="IPR023408">
    <property type="entry name" value="MscS_beta-dom_sf"/>
</dbReference>
<dbReference type="InterPro" id="IPR011014">
    <property type="entry name" value="MscS_channel_TM-2"/>
</dbReference>
<dbReference type="STRING" id="1034943.BN59_02729"/>
<dbReference type="Gene3D" id="3.30.70.100">
    <property type="match status" value="1"/>
</dbReference>
<dbReference type="InterPro" id="IPR010920">
    <property type="entry name" value="LSM_dom_sf"/>
</dbReference>
<feature type="transmembrane region" description="Helical" evidence="8">
    <location>
        <begin position="395"/>
        <end position="414"/>
    </location>
</feature>
<keyword evidence="5 8" id="KW-1133">Transmembrane helix</keyword>
<dbReference type="PANTHER" id="PTHR30347:SF1">
    <property type="entry name" value="MECHANOSENSITIVE CHANNEL MSCK"/>
    <property type="match status" value="1"/>
</dbReference>
<dbReference type="InterPro" id="IPR049278">
    <property type="entry name" value="MS_channel_C"/>
</dbReference>
<comment type="subcellular location">
    <subcellularLocation>
        <location evidence="1">Cell membrane</location>
        <topology evidence="1">Multi-pass membrane protein</topology>
    </subcellularLocation>
</comment>
<evidence type="ECO:0000256" key="5">
    <source>
        <dbReference type="ARBA" id="ARBA00022989"/>
    </source>
</evidence>
<dbReference type="SUPFAM" id="SSF82861">
    <property type="entry name" value="Mechanosensitive channel protein MscS (YggB), transmembrane region"/>
    <property type="match status" value="1"/>
</dbReference>
<dbReference type="Gene3D" id="1.10.287.1260">
    <property type="match status" value="1"/>
</dbReference>
<feature type="transmembrane region" description="Helical" evidence="8">
    <location>
        <begin position="578"/>
        <end position="606"/>
    </location>
</feature>
<keyword evidence="3" id="KW-1003">Cell membrane</keyword>
<feature type="transmembrane region" description="Helical" evidence="8">
    <location>
        <begin position="508"/>
        <end position="529"/>
    </location>
</feature>
<dbReference type="OrthoDB" id="9799209at2"/>
<dbReference type="SUPFAM" id="SSF82689">
    <property type="entry name" value="Mechanosensitive channel protein MscS (YggB), C-terminal domain"/>
    <property type="match status" value="1"/>
</dbReference>
<protein>
    <submittedName>
        <fullName evidence="11">Putative MscS family protein.1</fullName>
    </submittedName>
</protein>
<keyword evidence="12" id="KW-1185">Reference proteome</keyword>
<dbReference type="Pfam" id="PF00924">
    <property type="entry name" value="MS_channel_2nd"/>
    <property type="match status" value="1"/>
</dbReference>
<evidence type="ECO:0000256" key="7">
    <source>
        <dbReference type="SAM" id="Coils"/>
    </source>
</evidence>
<gene>
    <name evidence="11" type="ORF">BN59_02729</name>
</gene>
<feature type="transmembrane region" description="Helical" evidence="8">
    <location>
        <begin position="541"/>
        <end position="558"/>
    </location>
</feature>
<feature type="transmembrane region" description="Helical" evidence="8">
    <location>
        <begin position="782"/>
        <end position="810"/>
    </location>
</feature>
<evidence type="ECO:0000256" key="8">
    <source>
        <dbReference type="SAM" id="Phobius"/>
    </source>
</evidence>
<feature type="transmembrane region" description="Helical" evidence="8">
    <location>
        <begin position="665"/>
        <end position="686"/>
    </location>
</feature>
<evidence type="ECO:0000259" key="9">
    <source>
        <dbReference type="Pfam" id="PF00924"/>
    </source>
</evidence>
<evidence type="ECO:0000313" key="12">
    <source>
        <dbReference type="Proteomes" id="UP000044071"/>
    </source>
</evidence>
<keyword evidence="7" id="KW-0175">Coiled coil</keyword>
<comment type="similarity">
    <text evidence="2">Belongs to the MscS (TC 1.A.23) family.</text>
</comment>
<proteinExistence type="inferred from homology"/>
<dbReference type="RefSeq" id="WP_043874914.1">
    <property type="nucleotide sequence ID" value="NZ_CCVW01000003.1"/>
</dbReference>
<dbReference type="EMBL" id="CCSB01000003">
    <property type="protein sequence ID" value="CDZ78419.1"/>
    <property type="molecule type" value="Genomic_DNA"/>
</dbReference>
<dbReference type="GO" id="GO:0008381">
    <property type="term" value="F:mechanosensitive monoatomic ion channel activity"/>
    <property type="evidence" value="ECO:0007669"/>
    <property type="project" value="UniProtKB-ARBA"/>
</dbReference>
<dbReference type="InterPro" id="IPR011066">
    <property type="entry name" value="MscS_channel_C_sf"/>
</dbReference>
<reference evidence="11 12" key="1">
    <citation type="submission" date="2014-06" db="EMBL/GenBank/DDBJ databases">
        <authorList>
            <person name="Urmite Genomes Urmite Genomes"/>
        </authorList>
    </citation>
    <scope>NUCLEOTIDE SEQUENCE [LARGE SCALE GENOMIC DNA]</scope>
</reference>
<feature type="transmembrane region" description="Helical" evidence="8">
    <location>
        <begin position="749"/>
        <end position="770"/>
    </location>
</feature>
<evidence type="ECO:0000256" key="2">
    <source>
        <dbReference type="ARBA" id="ARBA00008017"/>
    </source>
</evidence>
<feature type="domain" description="Mechanosensitive ion channel MscS" evidence="9">
    <location>
        <begin position="798"/>
        <end position="864"/>
    </location>
</feature>
<feature type="transmembrane region" description="Helical" evidence="8">
    <location>
        <begin position="618"/>
        <end position="645"/>
    </location>
</feature>
<feature type="domain" description="Mechanosensitive ion channel MscS C-terminal" evidence="10">
    <location>
        <begin position="872"/>
        <end position="953"/>
    </location>
</feature>
<name>A0A078L2U8_9GAMM</name>
<keyword evidence="6 8" id="KW-0472">Membrane</keyword>
<evidence type="ECO:0000259" key="10">
    <source>
        <dbReference type="Pfam" id="PF21082"/>
    </source>
</evidence>
<keyword evidence="4 8" id="KW-0812">Transmembrane</keyword>
<dbReference type="InterPro" id="IPR006685">
    <property type="entry name" value="MscS_channel_2nd"/>
</dbReference>
<feature type="transmembrane region" description="Helical" evidence="8">
    <location>
        <begin position="12"/>
        <end position="38"/>
    </location>
</feature>
<feature type="transmembrane region" description="Helical" evidence="8">
    <location>
        <begin position="435"/>
        <end position="462"/>
    </location>
</feature>
<evidence type="ECO:0000256" key="4">
    <source>
        <dbReference type="ARBA" id="ARBA00022692"/>
    </source>
</evidence>
<dbReference type="AlphaFoldDB" id="A0A078L2U8"/>
<dbReference type="Pfam" id="PF21082">
    <property type="entry name" value="MS_channel_3rd"/>
    <property type="match status" value="1"/>
</dbReference>
<dbReference type="Proteomes" id="UP000044071">
    <property type="component" value="Unassembled WGS sequence"/>
</dbReference>
<organism evidence="11 12">
    <name type="scientific">Legionella massiliensis</name>
    <dbReference type="NCBI Taxonomy" id="1034943"/>
    <lineage>
        <taxon>Bacteria</taxon>
        <taxon>Pseudomonadati</taxon>
        <taxon>Pseudomonadota</taxon>
        <taxon>Gammaproteobacteria</taxon>
        <taxon>Legionellales</taxon>
        <taxon>Legionellaceae</taxon>
        <taxon>Legionella</taxon>
    </lineage>
</organism>
<evidence type="ECO:0000313" key="11">
    <source>
        <dbReference type="EMBL" id="CDZ78419.1"/>
    </source>
</evidence>
<accession>A0A078L2U8</accession>
<evidence type="ECO:0000256" key="3">
    <source>
        <dbReference type="ARBA" id="ARBA00022475"/>
    </source>
</evidence>
<dbReference type="eggNOG" id="COG1196">
    <property type="taxonomic scope" value="Bacteria"/>
</dbReference>
<dbReference type="PANTHER" id="PTHR30347">
    <property type="entry name" value="POTASSIUM CHANNEL RELATED"/>
    <property type="match status" value="1"/>
</dbReference>
<feature type="coiled-coil region" evidence="7">
    <location>
        <begin position="267"/>
        <end position="349"/>
    </location>
</feature>
<feature type="transmembrane region" description="Helical" evidence="8">
    <location>
        <begin position="468"/>
        <end position="487"/>
    </location>
</feature>
<dbReference type="SUPFAM" id="SSF50182">
    <property type="entry name" value="Sm-like ribonucleoproteins"/>
    <property type="match status" value="1"/>
</dbReference>